<feature type="domain" description="IraD/Gp25-like" evidence="1">
    <location>
        <begin position="34"/>
        <end position="122"/>
    </location>
</feature>
<dbReference type="Gene3D" id="3.10.450.40">
    <property type="match status" value="1"/>
</dbReference>
<dbReference type="InterPro" id="IPR007048">
    <property type="entry name" value="IraD/Gp25-like"/>
</dbReference>
<dbReference type="Proteomes" id="UP000509322">
    <property type="component" value="Plasmid unnamed1"/>
</dbReference>
<evidence type="ECO:0000313" key="3">
    <source>
        <dbReference type="Proteomes" id="UP000509322"/>
    </source>
</evidence>
<gene>
    <name evidence="2" type="ORF">HYQ43_21965</name>
</gene>
<accession>A0A7H9C0J8</accession>
<evidence type="ECO:0000259" key="1">
    <source>
        <dbReference type="Pfam" id="PF04965"/>
    </source>
</evidence>
<geneLocation type="plasmid" evidence="2 3">
    <name>unnamed1</name>
</geneLocation>
<dbReference type="Pfam" id="PF04965">
    <property type="entry name" value="GPW_gp25"/>
    <property type="match status" value="1"/>
</dbReference>
<dbReference type="SUPFAM" id="SSF160719">
    <property type="entry name" value="gpW/gp25-like"/>
    <property type="match status" value="1"/>
</dbReference>
<sequence>MAARHIADPFALGPPLVRAGTRLRREGLAETQDAHTHVRDRIMAVLFTRPAERVMRPRFGAGLDAQVFQNISPLALSAIEYRIRESLDAVFAGEVTLEDLTVEDGGDEGTVLVSIDYALRADRRPHRLEVVL</sequence>
<proteinExistence type="predicted"/>
<organism evidence="2 3">
    <name type="scientific">Paracoccus pantotrophus</name>
    <name type="common">Thiosphaera pantotropha</name>
    <dbReference type="NCBI Taxonomy" id="82367"/>
    <lineage>
        <taxon>Bacteria</taxon>
        <taxon>Pseudomonadati</taxon>
        <taxon>Pseudomonadota</taxon>
        <taxon>Alphaproteobacteria</taxon>
        <taxon>Rhodobacterales</taxon>
        <taxon>Paracoccaceae</taxon>
        <taxon>Paracoccus</taxon>
    </lineage>
</organism>
<keyword evidence="2" id="KW-0614">Plasmid</keyword>
<reference evidence="2 3" key="1">
    <citation type="submission" date="2020-07" db="EMBL/GenBank/DDBJ databases">
        <title>The complete genome of Paracoccus pantotrophus ACCC 10489.</title>
        <authorList>
            <person name="Si Y."/>
        </authorList>
    </citation>
    <scope>NUCLEOTIDE SEQUENCE [LARGE SCALE GENOMIC DNA]</scope>
    <source>
        <strain evidence="2 3">ACCC10489</strain>
        <plasmid evidence="2 3">unnamed1</plasmid>
    </source>
</reference>
<evidence type="ECO:0000313" key="2">
    <source>
        <dbReference type="EMBL" id="QLH16879.1"/>
    </source>
</evidence>
<protein>
    <submittedName>
        <fullName evidence="2">GPW/gp25 family protein</fullName>
    </submittedName>
</protein>
<dbReference type="RefSeq" id="WP_074990490.1">
    <property type="nucleotide sequence ID" value="NZ_CP058691.1"/>
</dbReference>
<name>A0A7H9C0J8_PARPN</name>
<dbReference type="AlphaFoldDB" id="A0A7H9C0J8"/>
<dbReference type="EMBL" id="CP058691">
    <property type="protein sequence ID" value="QLH16879.1"/>
    <property type="molecule type" value="Genomic_DNA"/>
</dbReference>